<reference evidence="8 10" key="2">
    <citation type="submission" date="2016-10" db="EMBL/GenBank/DDBJ databases">
        <authorList>
            <person name="de Groot N.N."/>
        </authorList>
    </citation>
    <scope>NUCLEOTIDE SEQUENCE [LARGE SCALE GENOMIC DNA]</scope>
    <source>
        <strain evidence="8 10">Z-7982</strain>
    </source>
</reference>
<feature type="domain" description="CBS" evidence="5">
    <location>
        <begin position="77"/>
        <end position="133"/>
    </location>
</feature>
<dbReference type="Proteomes" id="UP000186879">
    <property type="component" value="Chromosome"/>
</dbReference>
<evidence type="ECO:0000256" key="2">
    <source>
        <dbReference type="ARBA" id="ARBA00023122"/>
    </source>
</evidence>
<proteinExistence type="predicted"/>
<dbReference type="InterPro" id="IPR051257">
    <property type="entry name" value="Diverse_CBS-Domain"/>
</dbReference>
<evidence type="ECO:0000256" key="4">
    <source>
        <dbReference type="PROSITE-ProRule" id="PRU00703"/>
    </source>
</evidence>
<feature type="domain" description="CBS" evidence="5">
    <location>
        <begin position="139"/>
        <end position="195"/>
    </location>
</feature>
<protein>
    <submittedName>
        <fullName evidence="6">CBS domain-containing protein</fullName>
    </submittedName>
</protein>
<dbReference type="PANTHER" id="PTHR43080">
    <property type="entry name" value="CBS DOMAIN-CONTAINING PROTEIN CBSX3, MITOCHONDRIAL"/>
    <property type="match status" value="1"/>
</dbReference>
<dbReference type="SUPFAM" id="SSF54631">
    <property type="entry name" value="CBS-domain pair"/>
    <property type="match status" value="2"/>
</dbReference>
<dbReference type="Pfam" id="PF00571">
    <property type="entry name" value="CBS"/>
    <property type="match status" value="4"/>
</dbReference>
<sequence>MNVSDIMSTPVYVIGTEEPVSHARNLMFRHKISTLIVVEEDEIKGIITKSDISSRLAQAEPMWRRRPIDKIPAKMVMTAEPIITIYPDASVSQAINLMLENQINNLPVFKNKLQGIVTIGDVVSYVADKAITTKISEVLTDDAVEVHRHHTINHVIDEMDKHRVSKVIVINDVGDTVGMISTRDIALSAMEDNEGKMQSKNIKMARKPTQGGEKTYRYVKDVPLVAEDIMVELDGVVNIEDNLSDAAKVMVENNRTGLPVEKEGKIVGILSRIDIIRAA</sequence>
<dbReference type="InterPro" id="IPR000644">
    <property type="entry name" value="CBS_dom"/>
</dbReference>
<evidence type="ECO:0000313" key="7">
    <source>
        <dbReference type="EMBL" id="RNI08378.1"/>
    </source>
</evidence>
<evidence type="ECO:0000256" key="3">
    <source>
        <dbReference type="ARBA" id="ARBA00023167"/>
    </source>
</evidence>
<feature type="domain" description="CBS" evidence="5">
    <location>
        <begin position="7"/>
        <end position="62"/>
    </location>
</feature>
<dbReference type="GeneID" id="30582776"/>
<dbReference type="PROSITE" id="PS51371">
    <property type="entry name" value="CBS"/>
    <property type="match status" value="4"/>
</dbReference>
<keyword evidence="1" id="KW-0028">Amino-acid biosynthesis</keyword>
<organism evidence="6 9">
    <name type="scientific">Methanohalophilus halophilus</name>
    <dbReference type="NCBI Taxonomy" id="2177"/>
    <lineage>
        <taxon>Archaea</taxon>
        <taxon>Methanobacteriati</taxon>
        <taxon>Methanobacteriota</taxon>
        <taxon>Stenosarchaea group</taxon>
        <taxon>Methanomicrobia</taxon>
        <taxon>Methanosarcinales</taxon>
        <taxon>Methanosarcinaceae</taxon>
        <taxon>Methanohalophilus</taxon>
    </lineage>
</organism>
<dbReference type="EMBL" id="CP017921">
    <property type="protein sequence ID" value="APH38624.1"/>
    <property type="molecule type" value="Genomic_DNA"/>
</dbReference>
<name>A0A1L3Q180_9EURY</name>
<dbReference type="PANTHER" id="PTHR43080:SF29">
    <property type="entry name" value="OS02G0818000 PROTEIN"/>
    <property type="match status" value="1"/>
</dbReference>
<dbReference type="CDD" id="cd02205">
    <property type="entry name" value="CBS_pair_SF"/>
    <property type="match status" value="1"/>
</dbReference>
<evidence type="ECO:0000259" key="5">
    <source>
        <dbReference type="PROSITE" id="PS51371"/>
    </source>
</evidence>
<evidence type="ECO:0000256" key="1">
    <source>
        <dbReference type="ARBA" id="ARBA00022605"/>
    </source>
</evidence>
<evidence type="ECO:0000313" key="10">
    <source>
        <dbReference type="Proteomes" id="UP000198669"/>
    </source>
</evidence>
<reference evidence="6 9" key="1">
    <citation type="submission" date="2016-10" db="EMBL/GenBank/DDBJ databases">
        <title>Methanohalophilus halophilus.</title>
        <authorList>
            <person name="L'haridon S."/>
        </authorList>
    </citation>
    <scope>NUCLEOTIDE SEQUENCE [LARGE SCALE GENOMIC DNA]</scope>
    <source>
        <strain evidence="6 9">Z-7982</strain>
    </source>
</reference>
<dbReference type="KEGG" id="mhaz:BHR79_03390"/>
<reference evidence="7 11" key="3">
    <citation type="submission" date="2018-10" db="EMBL/GenBank/DDBJ databases">
        <title>Cultivation of a novel Methanohalophilus strain from Kebrit Deep of the Red Sea and a genomic comparison of members of the genus Methanohalophilus.</title>
        <authorList>
            <person name="Guan Y."/>
            <person name="Ngugi D.K."/>
            <person name="Stingl U."/>
        </authorList>
    </citation>
    <scope>NUCLEOTIDE SEQUENCE [LARGE SCALE GENOMIC DNA]</scope>
    <source>
        <strain evidence="7 11">DSM 3094</strain>
    </source>
</reference>
<dbReference type="STRING" id="2177.BHR79_03390"/>
<accession>A0A1L3Q180</accession>
<dbReference type="GO" id="GO:0009086">
    <property type="term" value="P:methionine biosynthetic process"/>
    <property type="evidence" value="ECO:0007669"/>
    <property type="project" value="UniProtKB-KW"/>
</dbReference>
<dbReference type="OrthoDB" id="8919at2157"/>
<dbReference type="AlphaFoldDB" id="A0A1L3Q180"/>
<keyword evidence="3" id="KW-0486">Methionine biosynthesis</keyword>
<dbReference type="EMBL" id="FNMU01000001">
    <property type="protein sequence ID" value="SDW17360.1"/>
    <property type="molecule type" value="Genomic_DNA"/>
</dbReference>
<dbReference type="SMART" id="SM00116">
    <property type="entry name" value="CBS"/>
    <property type="match status" value="4"/>
</dbReference>
<evidence type="ECO:0000313" key="9">
    <source>
        <dbReference type="Proteomes" id="UP000186879"/>
    </source>
</evidence>
<dbReference type="Proteomes" id="UP000267921">
    <property type="component" value="Unassembled WGS sequence"/>
</dbReference>
<keyword evidence="2 4" id="KW-0129">CBS domain</keyword>
<keyword evidence="9" id="KW-1185">Reference proteome</keyword>
<dbReference type="InterPro" id="IPR046342">
    <property type="entry name" value="CBS_dom_sf"/>
</dbReference>
<evidence type="ECO:0000313" key="11">
    <source>
        <dbReference type="Proteomes" id="UP000267921"/>
    </source>
</evidence>
<dbReference type="RefSeq" id="WP_072561078.1">
    <property type="nucleotide sequence ID" value="NZ_CP017921.1"/>
</dbReference>
<feature type="domain" description="CBS" evidence="5">
    <location>
        <begin position="230"/>
        <end position="279"/>
    </location>
</feature>
<gene>
    <name evidence="6" type="ORF">BHR79_03390</name>
    <name evidence="7" type="ORF">EFE40_07470</name>
    <name evidence="8" type="ORF">SAMN04515625_0512</name>
</gene>
<evidence type="ECO:0000313" key="6">
    <source>
        <dbReference type="EMBL" id="APH38624.1"/>
    </source>
</evidence>
<dbReference type="Gene3D" id="3.10.580.10">
    <property type="entry name" value="CBS-domain"/>
    <property type="match status" value="2"/>
</dbReference>
<dbReference type="Proteomes" id="UP000198669">
    <property type="component" value="Unassembled WGS sequence"/>
</dbReference>
<evidence type="ECO:0000313" key="8">
    <source>
        <dbReference type="EMBL" id="SDW17360.1"/>
    </source>
</evidence>
<dbReference type="EMBL" id="RJJG01000005">
    <property type="protein sequence ID" value="RNI08378.1"/>
    <property type="molecule type" value="Genomic_DNA"/>
</dbReference>